<dbReference type="RefSeq" id="WP_183075528.1">
    <property type="nucleotide sequence ID" value="NZ_RBLG01000008.1"/>
</dbReference>
<protein>
    <submittedName>
        <fullName evidence="1">Uncharacterized protein</fullName>
    </submittedName>
</protein>
<sequence>MSKMTKEEAENELYQLWSNREIPSNFTYEHSEFDRAVEQMMKNGKLEYSDFF</sequence>
<organism evidence="1 2">
    <name type="scientific">Gillisia mitskevichiae</name>
    <dbReference type="NCBI Taxonomy" id="270921"/>
    <lineage>
        <taxon>Bacteria</taxon>
        <taxon>Pseudomonadati</taxon>
        <taxon>Bacteroidota</taxon>
        <taxon>Flavobacteriia</taxon>
        <taxon>Flavobacteriales</taxon>
        <taxon>Flavobacteriaceae</taxon>
        <taxon>Gillisia</taxon>
    </lineage>
</organism>
<accession>A0A495NXQ1</accession>
<evidence type="ECO:0000313" key="1">
    <source>
        <dbReference type="EMBL" id="RKS42535.1"/>
    </source>
</evidence>
<dbReference type="Proteomes" id="UP000276282">
    <property type="component" value="Unassembled WGS sequence"/>
</dbReference>
<dbReference type="EMBL" id="RBLG01000008">
    <property type="protein sequence ID" value="RKS42535.1"/>
    <property type="molecule type" value="Genomic_DNA"/>
</dbReference>
<name>A0A495NXQ1_9FLAO</name>
<evidence type="ECO:0000313" key="2">
    <source>
        <dbReference type="Proteomes" id="UP000276282"/>
    </source>
</evidence>
<keyword evidence="2" id="KW-1185">Reference proteome</keyword>
<gene>
    <name evidence="1" type="ORF">BC962_3202</name>
</gene>
<proteinExistence type="predicted"/>
<comment type="caution">
    <text evidence="1">The sequence shown here is derived from an EMBL/GenBank/DDBJ whole genome shotgun (WGS) entry which is preliminary data.</text>
</comment>
<reference evidence="1 2" key="1">
    <citation type="submission" date="2018-10" db="EMBL/GenBank/DDBJ databases">
        <title>Genomic Encyclopedia of Archaeal and Bacterial Type Strains, Phase II (KMG-II): from individual species to whole genera.</title>
        <authorList>
            <person name="Goeker M."/>
        </authorList>
    </citation>
    <scope>NUCLEOTIDE SEQUENCE [LARGE SCALE GENOMIC DNA]</scope>
    <source>
        <strain evidence="1 2">DSM 19839</strain>
    </source>
</reference>
<dbReference type="AlphaFoldDB" id="A0A495NXQ1"/>